<gene>
    <name evidence="1" type="primary">ORF74</name>
</gene>
<protein>
    <recommendedName>
        <fullName evidence="3">Baseplate component</fullName>
    </recommendedName>
</protein>
<reference evidence="1 2" key="1">
    <citation type="journal article" date="2015" name="PLoS ONE">
        <title>Investigation of a Large Collection of Pseudomonas aeruginosa Bacteriophages Collected from a Single Environmental Source in Abidjan, Cote d'Ivoire.</title>
        <authorList>
            <person name="Essoh C."/>
            <person name="Latino L."/>
            <person name="Midoux C."/>
            <person name="Blouin Y."/>
            <person name="Loukou G."/>
            <person name="Nguetta S.P."/>
            <person name="Lathro S."/>
            <person name="Cablanmian A."/>
            <person name="Kouassi A.K."/>
            <person name="Vergnaud G."/>
            <person name="Pourcel C."/>
        </authorList>
    </citation>
    <scope>NUCLEOTIDE SEQUENCE [LARGE SCALE GENOMIC DNA]</scope>
    <source>
        <strain evidence="1">Ab02</strain>
    </source>
</reference>
<proteinExistence type="predicted"/>
<dbReference type="KEGG" id="vg:40100348"/>
<dbReference type="EMBL" id="LN610572">
    <property type="protein sequence ID" value="CEF89003.1"/>
    <property type="molecule type" value="Genomic_DNA"/>
</dbReference>
<name>A0A0A1IU36_9CAUD</name>
<evidence type="ECO:0008006" key="3">
    <source>
        <dbReference type="Google" id="ProtNLM"/>
    </source>
</evidence>
<evidence type="ECO:0000313" key="1">
    <source>
        <dbReference type="EMBL" id="CEF89003.1"/>
    </source>
</evidence>
<accession>A0A0A1IU36</accession>
<dbReference type="Proteomes" id="UP000030231">
    <property type="component" value="Genome"/>
</dbReference>
<organism evidence="1 2">
    <name type="scientific">Pseudomonas phage vB_PaeM_C2-10_Ab02</name>
    <dbReference type="NCBI Taxonomy" id="1548900"/>
    <lineage>
        <taxon>Viruses</taxon>
        <taxon>Duplodnaviria</taxon>
        <taxon>Heunggongvirae</taxon>
        <taxon>Uroviricota</taxon>
        <taxon>Caudoviricetes</taxon>
        <taxon>Vandenendeviridae</taxon>
        <taxon>Skurskavirinae</taxon>
        <taxon>Pakpunavirus</taxon>
        <taxon>Pakpunavirus CAb02</taxon>
    </lineage>
</organism>
<sequence length="487" mass="52344">MAGITAEGLTIKDLDQILTDYRNVASQVFADLVSTGDEVDTSGNSALGRLIGVVAPSDEAIWEVIQMVYNSFNPAAATGVALDNLVSFSAISRHAARPTRAQVVLEGNIDTVINSPPAKMISSSTGRVFHLLQGVILTPKACSGVGIFPQTVGNDLTYELKMYVDDINTTSIKYTSPATGTVTSESILAGLAADVATNHGNTLTSYEQNGILFIVPIDPFNTKTFEEASNLSIQKVRKLGIAVDDVIGPVPQQALAIDTISIPIAGWDSVINPVPAITGRLRETDDELRERFRNSKFVQATNILESLIDGLMNVEGVEDVRIIENDTDNPDPVHGVPGHSFLPIVLGGIPTEVAQSIWLNKPFGIGSVGDTEVQVVDSLGYTHRVNYQRPVEVPIEIKISVTNTGSMPENIEDILRPRIVAYGTENYKIGDDVIYSRFYAPIMEIPGFQVNSLTIAKKGQTQGMANIEIGFKEVATFAAADITVTTV</sequence>
<dbReference type="RefSeq" id="YP_009623480.1">
    <property type="nucleotide sequence ID" value="NC_042113.1"/>
</dbReference>
<dbReference type="GeneID" id="40100348"/>
<evidence type="ECO:0000313" key="2">
    <source>
        <dbReference type="Proteomes" id="UP000030231"/>
    </source>
</evidence>
<keyword evidence="2" id="KW-1185">Reference proteome</keyword>